<reference evidence="1" key="2">
    <citation type="journal article" date="2015" name="Data Brief">
        <title>Shoot transcriptome of the giant reed, Arundo donax.</title>
        <authorList>
            <person name="Barrero R.A."/>
            <person name="Guerrero F.D."/>
            <person name="Moolhuijzen P."/>
            <person name="Goolsby J.A."/>
            <person name="Tidwell J."/>
            <person name="Bellgard S.E."/>
            <person name="Bellgard M.I."/>
        </authorList>
    </citation>
    <scope>NUCLEOTIDE SEQUENCE</scope>
    <source>
        <tissue evidence="1">Shoot tissue taken approximately 20 cm above the soil surface</tissue>
    </source>
</reference>
<name>A0A0A9BKQ5_ARUDO</name>
<evidence type="ECO:0000313" key="1">
    <source>
        <dbReference type="EMBL" id="JAD62728.1"/>
    </source>
</evidence>
<dbReference type="AlphaFoldDB" id="A0A0A9BKQ5"/>
<proteinExistence type="predicted"/>
<protein>
    <submittedName>
        <fullName evidence="1">Uncharacterized protein</fullName>
    </submittedName>
</protein>
<sequence length="32" mass="3706">METVLTFQISDATDRDNLRMAPQCPEINKRIV</sequence>
<organism evidence="1">
    <name type="scientific">Arundo donax</name>
    <name type="common">Giant reed</name>
    <name type="synonym">Donax arundinaceus</name>
    <dbReference type="NCBI Taxonomy" id="35708"/>
    <lineage>
        <taxon>Eukaryota</taxon>
        <taxon>Viridiplantae</taxon>
        <taxon>Streptophyta</taxon>
        <taxon>Embryophyta</taxon>
        <taxon>Tracheophyta</taxon>
        <taxon>Spermatophyta</taxon>
        <taxon>Magnoliopsida</taxon>
        <taxon>Liliopsida</taxon>
        <taxon>Poales</taxon>
        <taxon>Poaceae</taxon>
        <taxon>PACMAD clade</taxon>
        <taxon>Arundinoideae</taxon>
        <taxon>Arundineae</taxon>
        <taxon>Arundo</taxon>
    </lineage>
</organism>
<accession>A0A0A9BKQ5</accession>
<reference evidence="1" key="1">
    <citation type="submission" date="2014-09" db="EMBL/GenBank/DDBJ databases">
        <authorList>
            <person name="Magalhaes I.L.F."/>
            <person name="Oliveira U."/>
            <person name="Santos F.R."/>
            <person name="Vidigal T.H.D.A."/>
            <person name="Brescovit A.D."/>
            <person name="Santos A.J."/>
        </authorList>
    </citation>
    <scope>NUCLEOTIDE SEQUENCE</scope>
    <source>
        <tissue evidence="1">Shoot tissue taken approximately 20 cm above the soil surface</tissue>
    </source>
</reference>
<dbReference type="EMBL" id="GBRH01235167">
    <property type="protein sequence ID" value="JAD62728.1"/>
    <property type="molecule type" value="Transcribed_RNA"/>
</dbReference>